<gene>
    <name evidence="2" type="ORF">TSPGSL018_22257</name>
</gene>
<sequence>KERQWEPFSFASNQKAMALQPGWDTWCQKEFVYKMYHDGKLQQPRYAGAEAKKRRDKTMYQTRERIFPDEFETRCDLGNFEQHGRTQAVQEKDDPQRRARKQLAKKCRELEKALDAEVETTRRLEDRLHMRAATSRPYAVAAAADEQDGLYPAGGQSEAAAAYTAPAPAESR</sequence>
<reference evidence="2" key="1">
    <citation type="submission" date="2014-05" db="EMBL/GenBank/DDBJ databases">
        <title>The transcriptome of the halophilic microalga Tetraselmis sp. GSL018 isolated from the Great Salt Lake, Utah.</title>
        <authorList>
            <person name="Jinkerson R.E."/>
            <person name="D'Adamo S."/>
            <person name="Posewitz M.C."/>
        </authorList>
    </citation>
    <scope>NUCLEOTIDE SEQUENCE</scope>
    <source>
        <strain evidence="2">GSL018</strain>
    </source>
</reference>
<feature type="region of interest" description="Disordered" evidence="1">
    <location>
        <begin position="78"/>
        <end position="101"/>
    </location>
</feature>
<name>A0A061RYI1_9CHLO</name>
<dbReference type="EMBL" id="GBEZ01009902">
    <property type="protein sequence ID" value="JAC75720.1"/>
    <property type="molecule type" value="Transcribed_RNA"/>
</dbReference>
<organism evidence="2">
    <name type="scientific">Tetraselmis sp. GSL018</name>
    <dbReference type="NCBI Taxonomy" id="582737"/>
    <lineage>
        <taxon>Eukaryota</taxon>
        <taxon>Viridiplantae</taxon>
        <taxon>Chlorophyta</taxon>
        <taxon>core chlorophytes</taxon>
        <taxon>Chlorodendrophyceae</taxon>
        <taxon>Chlorodendrales</taxon>
        <taxon>Chlorodendraceae</taxon>
        <taxon>Tetraselmis</taxon>
    </lineage>
</organism>
<proteinExistence type="predicted"/>
<feature type="non-terminal residue" evidence="2">
    <location>
        <position position="1"/>
    </location>
</feature>
<evidence type="ECO:0000313" key="2">
    <source>
        <dbReference type="EMBL" id="JAC75720.1"/>
    </source>
</evidence>
<feature type="region of interest" description="Disordered" evidence="1">
    <location>
        <begin position="149"/>
        <end position="172"/>
    </location>
</feature>
<evidence type="ECO:0000256" key="1">
    <source>
        <dbReference type="SAM" id="MobiDB-lite"/>
    </source>
</evidence>
<dbReference type="AlphaFoldDB" id="A0A061RYI1"/>
<accession>A0A061RYI1</accession>
<feature type="compositionally biased region" description="Low complexity" evidence="1">
    <location>
        <begin position="159"/>
        <end position="172"/>
    </location>
</feature>
<protein>
    <submittedName>
        <fullName evidence="2">Uncharacterized protein</fullName>
    </submittedName>
</protein>